<dbReference type="Proteomes" id="UP000885826">
    <property type="component" value="Unassembled WGS sequence"/>
</dbReference>
<comment type="caution">
    <text evidence="1">The sequence shown here is derived from an EMBL/GenBank/DDBJ whole genome shotgun (WGS) entry which is preliminary data.</text>
</comment>
<sequence length="140" mass="16134">MDLERFKSLYENLSKNLEEIESLVKIPELLTKPECPKIIEKIKYLFYSVTKSLVDIGHSIILEKEFRDPLNRADIFISLAEQDIILSSVVPGVKKAALSLPKLNNYQHKEIIELVTNSITDMKKCLDSFSVYFSLKDKQI</sequence>
<evidence type="ECO:0000313" key="2">
    <source>
        <dbReference type="Proteomes" id="UP000885826"/>
    </source>
</evidence>
<organism evidence="1 2">
    <name type="scientific">candidate division WOR-3 bacterium</name>
    <dbReference type="NCBI Taxonomy" id="2052148"/>
    <lineage>
        <taxon>Bacteria</taxon>
        <taxon>Bacteria division WOR-3</taxon>
    </lineage>
</organism>
<reference evidence="1" key="1">
    <citation type="journal article" date="2020" name="mSystems">
        <title>Genome- and Community-Level Interaction Insights into Carbon Utilization and Element Cycling Functions of Hydrothermarchaeota in Hydrothermal Sediment.</title>
        <authorList>
            <person name="Zhou Z."/>
            <person name="Liu Y."/>
            <person name="Xu W."/>
            <person name="Pan J."/>
            <person name="Luo Z.H."/>
            <person name="Li M."/>
        </authorList>
    </citation>
    <scope>NUCLEOTIDE SEQUENCE</scope>
    <source>
        <strain evidence="1">HyVt-388</strain>
    </source>
</reference>
<dbReference type="InterPro" id="IPR037038">
    <property type="entry name" value="HepT-like_sf"/>
</dbReference>
<dbReference type="EMBL" id="DRIG01000070">
    <property type="protein sequence ID" value="HEC78796.1"/>
    <property type="molecule type" value="Genomic_DNA"/>
</dbReference>
<evidence type="ECO:0008006" key="3">
    <source>
        <dbReference type="Google" id="ProtNLM"/>
    </source>
</evidence>
<dbReference type="AlphaFoldDB" id="A0A9C9EN47"/>
<proteinExistence type="predicted"/>
<dbReference type="Gene3D" id="1.20.120.580">
    <property type="entry name" value="bsu32300-like"/>
    <property type="match status" value="1"/>
</dbReference>
<gene>
    <name evidence="1" type="ORF">ENI34_06600</name>
</gene>
<name>A0A9C9EN47_UNCW3</name>
<evidence type="ECO:0000313" key="1">
    <source>
        <dbReference type="EMBL" id="HEC78796.1"/>
    </source>
</evidence>
<accession>A0A9C9EN47</accession>
<protein>
    <recommendedName>
        <fullName evidence="3">DUF86 domain-containing protein</fullName>
    </recommendedName>
</protein>